<evidence type="ECO:0008006" key="3">
    <source>
        <dbReference type="Google" id="ProtNLM"/>
    </source>
</evidence>
<dbReference type="NCBIfam" id="TIGR04282">
    <property type="entry name" value="glyco_like_cofC"/>
    <property type="match status" value="1"/>
</dbReference>
<dbReference type="RefSeq" id="WP_093244887.1">
    <property type="nucleotide sequence ID" value="NZ_FNQF01000009.1"/>
</dbReference>
<dbReference type="EMBL" id="FNQF01000009">
    <property type="protein sequence ID" value="SEA65368.1"/>
    <property type="molecule type" value="Genomic_DNA"/>
</dbReference>
<dbReference type="SUPFAM" id="SSF53448">
    <property type="entry name" value="Nucleotide-diphospho-sugar transferases"/>
    <property type="match status" value="1"/>
</dbReference>
<dbReference type="PANTHER" id="PTHR36529">
    <property type="entry name" value="SLL1095 PROTEIN"/>
    <property type="match status" value="1"/>
</dbReference>
<evidence type="ECO:0000313" key="1">
    <source>
        <dbReference type="EMBL" id="SEA65368.1"/>
    </source>
</evidence>
<dbReference type="Proteomes" id="UP000198820">
    <property type="component" value="Unassembled WGS sequence"/>
</dbReference>
<sequence>MSKEKKLLLIFARHPELGKCKTRLAKSVGEHAALEVYKYLLKNTAEITQKINVKRQVWYADQIHKNDIWDDGLFEKREQIQGDLGEKMQHAFETAFHENAEKVVIVGTDIQDLNEKVINQAFKKLDTNDVVIGPASDGGYYLLGMESLNPEVFQLKEWSTSQVFNQTIDALKDKKISILEQKNDVDYLDDIKGNTELENIIKKYK</sequence>
<reference evidence="1 2" key="1">
    <citation type="submission" date="2016-10" db="EMBL/GenBank/DDBJ databases">
        <authorList>
            <person name="de Groot N.N."/>
        </authorList>
    </citation>
    <scope>NUCLEOTIDE SEQUENCE [LARGE SCALE GENOMIC DNA]</scope>
    <source>
        <strain evidence="1 2">DSM 23581</strain>
    </source>
</reference>
<accession>A0A1H4CYJ4</accession>
<evidence type="ECO:0000313" key="2">
    <source>
        <dbReference type="Proteomes" id="UP000198820"/>
    </source>
</evidence>
<dbReference type="InterPro" id="IPR018641">
    <property type="entry name" value="Trfase_1_rSAM/seldom-assoc"/>
</dbReference>
<dbReference type="InterPro" id="IPR029044">
    <property type="entry name" value="Nucleotide-diphossugar_trans"/>
</dbReference>
<protein>
    <recommendedName>
        <fullName evidence="3">Glycosyltransferase</fullName>
    </recommendedName>
</protein>
<gene>
    <name evidence="1" type="ORF">SAMN05421540_10936</name>
</gene>
<name>A0A1H4CYJ4_9FLAO</name>
<dbReference type="STRING" id="908615.SAMN05421540_10936"/>
<dbReference type="AlphaFoldDB" id="A0A1H4CYJ4"/>
<keyword evidence="2" id="KW-1185">Reference proteome</keyword>
<proteinExistence type="predicted"/>
<organism evidence="1 2">
    <name type="scientific">Psychroflexus halocasei</name>
    <dbReference type="NCBI Taxonomy" id="908615"/>
    <lineage>
        <taxon>Bacteria</taxon>
        <taxon>Pseudomonadati</taxon>
        <taxon>Bacteroidota</taxon>
        <taxon>Flavobacteriia</taxon>
        <taxon>Flavobacteriales</taxon>
        <taxon>Flavobacteriaceae</taxon>
        <taxon>Psychroflexus</taxon>
    </lineage>
</organism>
<dbReference type="PANTHER" id="PTHR36529:SF1">
    <property type="entry name" value="GLYCOSYLTRANSFERASE"/>
    <property type="match status" value="1"/>
</dbReference>
<dbReference type="Gene3D" id="3.90.550.10">
    <property type="entry name" value="Spore Coat Polysaccharide Biosynthesis Protein SpsA, Chain A"/>
    <property type="match status" value="1"/>
</dbReference>
<dbReference type="Pfam" id="PF09837">
    <property type="entry name" value="DUF2064"/>
    <property type="match status" value="1"/>
</dbReference>